<keyword evidence="1" id="KW-0863">Zinc-finger</keyword>
<dbReference type="PROSITE" id="PS50157">
    <property type="entry name" value="ZINC_FINGER_C2H2_2"/>
    <property type="match status" value="1"/>
</dbReference>
<dbReference type="SUPFAM" id="SSF57667">
    <property type="entry name" value="beta-beta-alpha zinc fingers"/>
    <property type="match status" value="1"/>
</dbReference>
<dbReference type="PROSITE" id="PS00028">
    <property type="entry name" value="ZINC_FINGER_C2H2_1"/>
    <property type="match status" value="1"/>
</dbReference>
<keyword evidence="5" id="KW-1185">Reference proteome</keyword>
<evidence type="ECO:0000313" key="5">
    <source>
        <dbReference type="Proteomes" id="UP000005239"/>
    </source>
</evidence>
<reference evidence="5" key="1">
    <citation type="journal article" date="2008" name="Nat. Genet.">
        <title>The Pristionchus pacificus genome provides a unique perspective on nematode lifestyle and parasitism.</title>
        <authorList>
            <person name="Dieterich C."/>
            <person name="Clifton S.W."/>
            <person name="Schuster L.N."/>
            <person name="Chinwalla A."/>
            <person name="Delehaunty K."/>
            <person name="Dinkelacker I."/>
            <person name="Fulton L."/>
            <person name="Fulton R."/>
            <person name="Godfrey J."/>
            <person name="Minx P."/>
            <person name="Mitreva M."/>
            <person name="Roeseler W."/>
            <person name="Tian H."/>
            <person name="Witte H."/>
            <person name="Yang S.P."/>
            <person name="Wilson R.K."/>
            <person name="Sommer R.J."/>
        </authorList>
    </citation>
    <scope>NUCLEOTIDE SEQUENCE [LARGE SCALE GENOMIC DNA]</scope>
    <source>
        <strain evidence="5">PS312</strain>
    </source>
</reference>
<feature type="region of interest" description="Disordered" evidence="2">
    <location>
        <begin position="163"/>
        <end position="186"/>
    </location>
</feature>
<feature type="domain" description="C2H2-type" evidence="3">
    <location>
        <begin position="440"/>
        <end position="468"/>
    </location>
</feature>
<reference evidence="4" key="2">
    <citation type="submission" date="2022-06" db="UniProtKB">
        <authorList>
            <consortium name="EnsemblMetazoa"/>
        </authorList>
    </citation>
    <scope>IDENTIFICATION</scope>
    <source>
        <strain evidence="4">PS312</strain>
    </source>
</reference>
<evidence type="ECO:0000259" key="3">
    <source>
        <dbReference type="PROSITE" id="PS50157"/>
    </source>
</evidence>
<proteinExistence type="predicted"/>
<gene>
    <name evidence="4" type="primary">WBGene00305969</name>
</gene>
<dbReference type="Gene3D" id="3.30.160.60">
    <property type="entry name" value="Classic Zinc Finger"/>
    <property type="match status" value="1"/>
</dbReference>
<keyword evidence="1" id="KW-0479">Metal-binding</keyword>
<keyword evidence="1" id="KW-0862">Zinc</keyword>
<name>A0A8R1Z4X3_PRIPA</name>
<dbReference type="GO" id="GO:0008270">
    <property type="term" value="F:zinc ion binding"/>
    <property type="evidence" value="ECO:0007669"/>
    <property type="project" value="UniProtKB-KW"/>
</dbReference>
<evidence type="ECO:0000256" key="2">
    <source>
        <dbReference type="SAM" id="MobiDB-lite"/>
    </source>
</evidence>
<organism evidence="4 5">
    <name type="scientific">Pristionchus pacificus</name>
    <name type="common">Parasitic nematode worm</name>
    <dbReference type="NCBI Taxonomy" id="54126"/>
    <lineage>
        <taxon>Eukaryota</taxon>
        <taxon>Metazoa</taxon>
        <taxon>Ecdysozoa</taxon>
        <taxon>Nematoda</taxon>
        <taxon>Chromadorea</taxon>
        <taxon>Rhabditida</taxon>
        <taxon>Rhabditina</taxon>
        <taxon>Diplogasteromorpha</taxon>
        <taxon>Diplogasteroidea</taxon>
        <taxon>Neodiplogasteridae</taxon>
        <taxon>Pristionchus</taxon>
    </lineage>
</organism>
<dbReference type="InterPro" id="IPR036236">
    <property type="entry name" value="Znf_C2H2_sf"/>
</dbReference>
<dbReference type="InterPro" id="IPR013087">
    <property type="entry name" value="Znf_C2H2_type"/>
</dbReference>
<dbReference type="Proteomes" id="UP000005239">
    <property type="component" value="Unassembled WGS sequence"/>
</dbReference>
<accession>A0A8R1Z4X3</accession>
<evidence type="ECO:0000256" key="1">
    <source>
        <dbReference type="PROSITE-ProRule" id="PRU00042"/>
    </source>
</evidence>
<protein>
    <recommendedName>
        <fullName evidence="3">C2H2-type domain-containing protein</fullName>
    </recommendedName>
</protein>
<sequence>MLHHIQKRWTREVDVWKAKIAKLPIDPLRYLTLDFLELMHTVVKDGPAGEELSKKVTLQAKVLRQAIRMDRQRNSPQRSMYYAIASCMCTMLESIAGRGKEREYCEESKEKSYYEENDEERLQQYPFHGMAEAAGEKEMEPIFRDEGPSEPKVPKMDHAVKEEPLDDEDLSQNGTFGSVPGFVPMPDEDIKEEEVDLLDAIEEEKASAGFVDDNAPCTSSAAARRLPGDYPTQDAEAPPRYLDLLSISDAEMIMMALMSSSVGGLTLGRICSYIEFFFPERVGQCEGHNYRNSISNSISNLNGRLIKSKKVKETLSSLRLVNEYYVLPKVFEEIKKLNQGMGLLASIRRLRNGGAHFTFIRSFENDRSAPYYLQLTQDIIQDESIFSNLPNPLEHRRKRPRTSPDIHICSECGLKVNSEKALSQHSLDCAPVKYPGYEEYICDECGEVEDSAERLKEHIVTKHSGKKISCAFCGLDFRTKHDVDEHNETEEHKAAVLLFLNENA</sequence>
<dbReference type="SMART" id="SM00355">
    <property type="entry name" value="ZnF_C2H2"/>
    <property type="match status" value="3"/>
</dbReference>
<evidence type="ECO:0000313" key="4">
    <source>
        <dbReference type="EnsemblMetazoa" id="PPA47348.1"/>
    </source>
</evidence>
<dbReference type="EnsemblMetazoa" id="PPA47348.1">
    <property type="protein sequence ID" value="PPA47348.1"/>
    <property type="gene ID" value="WBGene00305969"/>
</dbReference>
<dbReference type="AlphaFoldDB" id="A0A8R1Z4X3"/>